<sequence length="42" mass="4478">MADVALPPRLHVTATSQMPPQPFAGGARTDFDDFGESDFNAV</sequence>
<accession>L0P204</accession>
<evidence type="ECO:0000256" key="1">
    <source>
        <dbReference type="SAM" id="MobiDB-lite"/>
    </source>
</evidence>
<evidence type="ECO:0000313" key="2">
    <source>
        <dbReference type="EMBL" id="CCI55325.1"/>
    </source>
</evidence>
<feature type="region of interest" description="Disordered" evidence="1">
    <location>
        <begin position="1"/>
        <end position="42"/>
    </location>
</feature>
<dbReference type="AlphaFoldDB" id="L0P204"/>
<organism evidence="2">
    <name type="scientific">Phyllostachys edulis</name>
    <name type="common">Tortoise shell bamboo</name>
    <name type="synonym">Bambusa edulis</name>
    <dbReference type="NCBI Taxonomy" id="38705"/>
    <lineage>
        <taxon>Eukaryota</taxon>
        <taxon>Viridiplantae</taxon>
        <taxon>Streptophyta</taxon>
        <taxon>Embryophyta</taxon>
        <taxon>Tracheophyta</taxon>
        <taxon>Spermatophyta</taxon>
        <taxon>Magnoliopsida</taxon>
        <taxon>Liliopsida</taxon>
        <taxon>Poales</taxon>
        <taxon>Poaceae</taxon>
        <taxon>BOP clade</taxon>
        <taxon>Bambusoideae</taxon>
        <taxon>Arundinarodae</taxon>
        <taxon>Arundinarieae</taxon>
        <taxon>Arundinariinae</taxon>
        <taxon>Phyllostachys</taxon>
    </lineage>
</organism>
<reference evidence="2" key="1">
    <citation type="submission" date="2012-05" db="EMBL/GenBank/DDBJ databases">
        <authorList>
            <person name="Han B."/>
            <person name="Lu Y."/>
            <person name="Feng Q."/>
            <person name="Zhao Q."/>
            <person name="Lu T.T."/>
            <person name="Li Y."/>
            <person name="Liu K.Y."/>
            <person name="Huang X.H."/>
            <person name="Fan D.L."/>
            <person name="Weng Q.J."/>
            <person name="Zhang L."/>
            <person name="Lu Y.Q."/>
            <person name="Guo Y.L."/>
            <person name="Li W.J."/>
            <person name="Zhou C.C."/>
            <person name="Lu H.Y."/>
            <person name="Huang T."/>
            <person name="Zhu C.R."/>
            <person name="Zhao Y."/>
            <person name="Hu T."/>
            <person name="Yao N."/>
        </authorList>
    </citation>
    <scope>NUCLEOTIDE SEQUENCE</scope>
</reference>
<gene>
    <name evidence="2" type="primary">PH01B001I13.21</name>
</gene>
<dbReference type="EMBL" id="FO203437">
    <property type="protein sequence ID" value="CCI55325.1"/>
    <property type="molecule type" value="Genomic_DNA"/>
</dbReference>
<protein>
    <submittedName>
        <fullName evidence="2">PH01B001I13.21 protein</fullName>
    </submittedName>
</protein>
<name>L0P204_PHYED</name>
<proteinExistence type="predicted"/>